<dbReference type="Pfam" id="PF13545">
    <property type="entry name" value="HTH_Crp_2"/>
    <property type="match status" value="1"/>
</dbReference>
<dbReference type="EMBL" id="JAJISD010000001">
    <property type="protein sequence ID" value="MCC8427555.1"/>
    <property type="molecule type" value="Genomic_DNA"/>
</dbReference>
<dbReference type="SMART" id="SM00419">
    <property type="entry name" value="HTH_CRP"/>
    <property type="match status" value="1"/>
</dbReference>
<keyword evidence="7" id="KW-1185">Reference proteome</keyword>
<comment type="caution">
    <text evidence="6">The sequence shown here is derived from an EMBL/GenBank/DDBJ whole genome shotgun (WGS) entry which is preliminary data.</text>
</comment>
<dbReference type="InterPro" id="IPR014710">
    <property type="entry name" value="RmlC-like_jellyroll"/>
</dbReference>
<feature type="domain" description="HTH crp-type" evidence="5">
    <location>
        <begin position="146"/>
        <end position="217"/>
    </location>
</feature>
<evidence type="ECO:0000256" key="1">
    <source>
        <dbReference type="ARBA" id="ARBA00023015"/>
    </source>
</evidence>
<reference evidence="6 7" key="1">
    <citation type="submission" date="2021-11" db="EMBL/GenBank/DDBJ databases">
        <authorList>
            <person name="Lee D.-H."/>
            <person name="Kim S.-B."/>
        </authorList>
    </citation>
    <scope>NUCLEOTIDE SEQUENCE [LARGE SCALE GENOMIC DNA]</scope>
    <source>
        <strain evidence="6 7">KCTC 52223</strain>
    </source>
</reference>
<keyword evidence="3" id="KW-0804">Transcription</keyword>
<dbReference type="InterPro" id="IPR036390">
    <property type="entry name" value="WH_DNA-bd_sf"/>
</dbReference>
<dbReference type="CDD" id="cd00038">
    <property type="entry name" value="CAP_ED"/>
    <property type="match status" value="1"/>
</dbReference>
<feature type="domain" description="Cyclic nucleotide-binding" evidence="4">
    <location>
        <begin position="12"/>
        <end position="121"/>
    </location>
</feature>
<dbReference type="Pfam" id="PF00027">
    <property type="entry name" value="cNMP_binding"/>
    <property type="match status" value="1"/>
</dbReference>
<protein>
    <submittedName>
        <fullName evidence="6">Crp/Fnr family transcriptional regulator</fullName>
    </submittedName>
</protein>
<dbReference type="Proteomes" id="UP001198862">
    <property type="component" value="Unassembled WGS sequence"/>
</dbReference>
<name>A0ABS8KNC3_9HYPH</name>
<dbReference type="SUPFAM" id="SSF51206">
    <property type="entry name" value="cAMP-binding domain-like"/>
    <property type="match status" value="1"/>
</dbReference>
<evidence type="ECO:0000313" key="6">
    <source>
        <dbReference type="EMBL" id="MCC8427555.1"/>
    </source>
</evidence>
<dbReference type="Gene3D" id="1.10.10.10">
    <property type="entry name" value="Winged helix-like DNA-binding domain superfamily/Winged helix DNA-binding domain"/>
    <property type="match status" value="1"/>
</dbReference>
<evidence type="ECO:0000256" key="3">
    <source>
        <dbReference type="ARBA" id="ARBA00023163"/>
    </source>
</evidence>
<sequence length="229" mass="25024">MTKTEIFSARGWLSEHPASFRKAIIDAGLPVTVASGRTVFREGEHSSGLFGVVAGAVGMTGGHKRATPRLGHIMRDGEWFGAKAPLDGGPRDLTYCAIETTHLLFVANARLSKMMRENTDVAIRVGQLAEIGARLGRWMARDLLTRDAGRRAAAVLLRVLGAGELAPSDPRGFRLTQQMLAEMTNLSRHHVCRKLADFEAAGWIHCGYNRIRLLDAEGLAAYAYQDDEP</sequence>
<dbReference type="InterPro" id="IPR000595">
    <property type="entry name" value="cNMP-bd_dom"/>
</dbReference>
<accession>A0ABS8KNC3</accession>
<evidence type="ECO:0000259" key="4">
    <source>
        <dbReference type="PROSITE" id="PS50042"/>
    </source>
</evidence>
<dbReference type="PROSITE" id="PS50042">
    <property type="entry name" value="CNMP_BINDING_3"/>
    <property type="match status" value="1"/>
</dbReference>
<proteinExistence type="predicted"/>
<dbReference type="InterPro" id="IPR012318">
    <property type="entry name" value="HTH_CRP"/>
</dbReference>
<evidence type="ECO:0000313" key="7">
    <source>
        <dbReference type="Proteomes" id="UP001198862"/>
    </source>
</evidence>
<dbReference type="PROSITE" id="PS51063">
    <property type="entry name" value="HTH_CRP_2"/>
    <property type="match status" value="1"/>
</dbReference>
<keyword evidence="1" id="KW-0805">Transcription regulation</keyword>
<dbReference type="InterPro" id="IPR018490">
    <property type="entry name" value="cNMP-bd_dom_sf"/>
</dbReference>
<evidence type="ECO:0000256" key="2">
    <source>
        <dbReference type="ARBA" id="ARBA00023125"/>
    </source>
</evidence>
<dbReference type="InterPro" id="IPR036388">
    <property type="entry name" value="WH-like_DNA-bd_sf"/>
</dbReference>
<keyword evidence="2" id="KW-0238">DNA-binding</keyword>
<organism evidence="6 7">
    <name type="scientific">Reyranella aquatilis</name>
    <dbReference type="NCBI Taxonomy" id="2035356"/>
    <lineage>
        <taxon>Bacteria</taxon>
        <taxon>Pseudomonadati</taxon>
        <taxon>Pseudomonadota</taxon>
        <taxon>Alphaproteobacteria</taxon>
        <taxon>Hyphomicrobiales</taxon>
        <taxon>Reyranellaceae</taxon>
        <taxon>Reyranella</taxon>
    </lineage>
</organism>
<evidence type="ECO:0000259" key="5">
    <source>
        <dbReference type="PROSITE" id="PS51063"/>
    </source>
</evidence>
<gene>
    <name evidence="6" type="ORF">LJ725_01150</name>
</gene>
<dbReference type="SUPFAM" id="SSF46785">
    <property type="entry name" value="Winged helix' DNA-binding domain"/>
    <property type="match status" value="1"/>
</dbReference>
<dbReference type="RefSeq" id="WP_230548782.1">
    <property type="nucleotide sequence ID" value="NZ_JAJISD010000001.1"/>
</dbReference>
<dbReference type="Gene3D" id="2.60.120.10">
    <property type="entry name" value="Jelly Rolls"/>
    <property type="match status" value="1"/>
</dbReference>